<evidence type="ECO:0000313" key="2">
    <source>
        <dbReference type="Proteomes" id="UP000027866"/>
    </source>
</evidence>
<keyword evidence="2" id="KW-1185">Reference proteome</keyword>
<dbReference type="RefSeq" id="WP_150132498.1">
    <property type="nucleotide sequence ID" value="NZ_CP017057.1"/>
</dbReference>
<dbReference type="PATRIC" id="fig|39960.10.peg.3101"/>
<evidence type="ECO:0008006" key="3">
    <source>
        <dbReference type="Google" id="ProtNLM"/>
    </source>
</evidence>
<proteinExistence type="predicted"/>
<evidence type="ECO:0000313" key="1">
    <source>
        <dbReference type="EMBL" id="KEO96501.1"/>
    </source>
</evidence>
<comment type="caution">
    <text evidence="1">The sequence shown here is derived from an EMBL/GenBank/DDBJ whole genome shotgun (WGS) entry which is preliminary data.</text>
</comment>
<dbReference type="KEGG" id="elq:Ga0102493_11850"/>
<dbReference type="AlphaFoldDB" id="A0A074MND8"/>
<dbReference type="Proteomes" id="UP000027866">
    <property type="component" value="Unassembled WGS sequence"/>
</dbReference>
<reference evidence="1 2" key="1">
    <citation type="submission" date="2014-04" db="EMBL/GenBank/DDBJ databases">
        <title>A comprehensive comparison of genomes of Erythrobacter spp. Strains.</title>
        <authorList>
            <person name="Zheng Q."/>
        </authorList>
    </citation>
    <scope>NUCLEOTIDE SEQUENCE [LARGE SCALE GENOMIC DNA]</scope>
    <source>
        <strain evidence="1 2">DSM 8509</strain>
    </source>
</reference>
<dbReference type="InterPro" id="IPR018673">
    <property type="entry name" value="DUF2141"/>
</dbReference>
<sequence length="187" mass="20163">MMISRGISTRSAHFRKGTRPLVAAIAALGGAGALAFGFAPPAAAEQAYGVKIDNDMTQCAPGKGPAVRLRITGLRSGSGNLFVRTYFAKDSDWLRSRRYIHRIDMRPNRGVTYACVPLPRAGKYAIAVQHDANGNREKDFSTDGAGMSGDPVIRTFLGIPRPPALEDTTFSAGDGVTRLSIEMRYMD</sequence>
<dbReference type="OrthoDB" id="7189112at2"/>
<organism evidence="1 2">
    <name type="scientific">Erythrobacter litoralis</name>
    <dbReference type="NCBI Taxonomy" id="39960"/>
    <lineage>
        <taxon>Bacteria</taxon>
        <taxon>Pseudomonadati</taxon>
        <taxon>Pseudomonadota</taxon>
        <taxon>Alphaproteobacteria</taxon>
        <taxon>Sphingomonadales</taxon>
        <taxon>Erythrobacteraceae</taxon>
        <taxon>Erythrobacter/Porphyrobacter group</taxon>
        <taxon>Erythrobacter</taxon>
    </lineage>
</organism>
<dbReference type="Pfam" id="PF09912">
    <property type="entry name" value="DUF2141"/>
    <property type="match status" value="1"/>
</dbReference>
<gene>
    <name evidence="1" type="ORF">EH32_09740</name>
</gene>
<dbReference type="EMBL" id="JMIX01000005">
    <property type="protein sequence ID" value="KEO96501.1"/>
    <property type="molecule type" value="Genomic_DNA"/>
</dbReference>
<name>A0A074MND8_9SPHN</name>
<protein>
    <recommendedName>
        <fullName evidence="3">DUF2141 domain-containing protein</fullName>
    </recommendedName>
</protein>
<accession>A0A074MND8</accession>